<keyword evidence="3" id="KW-1185">Reference proteome</keyword>
<dbReference type="Pfam" id="PF08332">
    <property type="entry name" value="CaMKII_AD"/>
    <property type="match status" value="1"/>
</dbReference>
<name>A0A4Q0YNZ2_9GAMM</name>
<dbReference type="InterPro" id="IPR011944">
    <property type="entry name" value="Steroid_delta5-4_isomerase"/>
</dbReference>
<dbReference type="InterPro" id="IPR016887">
    <property type="entry name" value="UCP028470_steroid_isom-rel"/>
</dbReference>
<comment type="caution">
    <text evidence="2">The sequence shown here is derived from an EMBL/GenBank/DDBJ whole genome shotgun (WGS) entry which is preliminary data.</text>
</comment>
<dbReference type="InterPro" id="IPR032710">
    <property type="entry name" value="NTF2-like_dom_sf"/>
</dbReference>
<evidence type="ECO:0000259" key="1">
    <source>
        <dbReference type="Pfam" id="PF08332"/>
    </source>
</evidence>
<sequence length="129" mass="14841">MNGSQIKSLFDDWNNALKTLEPKNVVALYDTEAILLPTVSNKVRHSHEEIEDYFTDFLQRHPAGTINESNVRLFGELAIHSGVYTFTFKDSGPVQARFTFVYKWNGSKWMIVEHHSSQMPEHVELDKTA</sequence>
<dbReference type="PIRSF" id="PIRSF028470">
    <property type="entry name" value="UCP028470"/>
    <property type="match status" value="1"/>
</dbReference>
<organism evidence="2 3">
    <name type="scientific">Veronia nyctiphanis</name>
    <dbReference type="NCBI Taxonomy" id="1278244"/>
    <lineage>
        <taxon>Bacteria</taxon>
        <taxon>Pseudomonadati</taxon>
        <taxon>Pseudomonadota</taxon>
        <taxon>Gammaproteobacteria</taxon>
        <taxon>Vibrionales</taxon>
        <taxon>Vibrionaceae</taxon>
        <taxon>Veronia</taxon>
    </lineage>
</organism>
<dbReference type="GO" id="GO:0004683">
    <property type="term" value="F:calcium/calmodulin-dependent protein kinase activity"/>
    <property type="evidence" value="ECO:0007669"/>
    <property type="project" value="InterPro"/>
</dbReference>
<dbReference type="Proteomes" id="UP000290287">
    <property type="component" value="Unassembled WGS sequence"/>
</dbReference>
<evidence type="ECO:0000313" key="3">
    <source>
        <dbReference type="Proteomes" id="UP000290287"/>
    </source>
</evidence>
<feature type="domain" description="Calcium/calmodulin-dependent protein kinase II association-domain" evidence="1">
    <location>
        <begin position="5"/>
        <end position="120"/>
    </location>
</feature>
<gene>
    <name evidence="2" type="ORF">CS022_13800</name>
</gene>
<dbReference type="RefSeq" id="WP_129122756.1">
    <property type="nucleotide sequence ID" value="NZ_PEIB01000016.1"/>
</dbReference>
<accession>A0A4Q0YNZ2</accession>
<dbReference type="NCBIfam" id="TIGR02246">
    <property type="entry name" value="SgcJ/EcaC family oxidoreductase"/>
    <property type="match status" value="1"/>
</dbReference>
<dbReference type="EMBL" id="PEIB01000016">
    <property type="protein sequence ID" value="RXJ72707.1"/>
    <property type="molecule type" value="Genomic_DNA"/>
</dbReference>
<protein>
    <submittedName>
        <fullName evidence="2">DUF4440 domain-containing protein</fullName>
    </submittedName>
</protein>
<evidence type="ECO:0000313" key="2">
    <source>
        <dbReference type="EMBL" id="RXJ72707.1"/>
    </source>
</evidence>
<reference evidence="2 3" key="1">
    <citation type="submission" date="2017-10" db="EMBL/GenBank/DDBJ databases">
        <title>Nyctiphanis sp. nov., isolated from the stomach of the euphausiid Nyctiphanes simplex (Hansen, 1911) in the Gulf of California.</title>
        <authorList>
            <person name="Gomez-Gil B."/>
            <person name="Aguilar-Mendez M."/>
            <person name="Lopez-Cortes A."/>
            <person name="Gomez-Gutierrez J."/>
            <person name="Roque A."/>
            <person name="Lang E."/>
            <person name="Gonzalez-Castillo A."/>
        </authorList>
    </citation>
    <scope>NUCLEOTIDE SEQUENCE [LARGE SCALE GENOMIC DNA]</scope>
    <source>
        <strain evidence="2 3">CAIM 600</strain>
    </source>
</reference>
<dbReference type="GO" id="GO:0005516">
    <property type="term" value="F:calmodulin binding"/>
    <property type="evidence" value="ECO:0007669"/>
    <property type="project" value="InterPro"/>
</dbReference>
<dbReference type="AlphaFoldDB" id="A0A4Q0YNZ2"/>
<dbReference type="Gene3D" id="3.10.450.50">
    <property type="match status" value="1"/>
</dbReference>
<dbReference type="InterPro" id="IPR013543">
    <property type="entry name" value="Ca/CaM-dep_prot_kinase-assoc"/>
</dbReference>
<dbReference type="OrthoDB" id="953853at2"/>
<proteinExistence type="predicted"/>
<dbReference type="SUPFAM" id="SSF54427">
    <property type="entry name" value="NTF2-like"/>
    <property type="match status" value="1"/>
</dbReference>